<gene>
    <name evidence="2" type="ORF">GCM10010420_49890</name>
</gene>
<protein>
    <submittedName>
        <fullName evidence="2">Uncharacterized protein</fullName>
    </submittedName>
</protein>
<evidence type="ECO:0000313" key="3">
    <source>
        <dbReference type="Proteomes" id="UP001500058"/>
    </source>
</evidence>
<dbReference type="Proteomes" id="UP001500058">
    <property type="component" value="Unassembled WGS sequence"/>
</dbReference>
<sequence length="125" mass="14123">MRDLIASARGRTRGSVLIRLLTRLFPATGRHRRRSVCRPCAARPVPAAVQGSPAVRSPARRSPYSSEQTRPLRGEETALVRPYWTAHERAVRRRRRRVLWLATVGLDLDTRNIHARPATAGGARW</sequence>
<proteinExistence type="predicted"/>
<dbReference type="EMBL" id="BAAATJ010000031">
    <property type="protein sequence ID" value="GAA2414293.1"/>
    <property type="molecule type" value="Genomic_DNA"/>
</dbReference>
<name>A0ABN3IU46_9ACTN</name>
<reference evidence="2 3" key="1">
    <citation type="journal article" date="2019" name="Int. J. Syst. Evol. Microbiol.">
        <title>The Global Catalogue of Microorganisms (GCM) 10K type strain sequencing project: providing services to taxonomists for standard genome sequencing and annotation.</title>
        <authorList>
            <consortium name="The Broad Institute Genomics Platform"/>
            <consortium name="The Broad Institute Genome Sequencing Center for Infectious Disease"/>
            <person name="Wu L."/>
            <person name="Ma J."/>
        </authorList>
    </citation>
    <scope>NUCLEOTIDE SEQUENCE [LARGE SCALE GENOMIC DNA]</scope>
    <source>
        <strain evidence="2 3">JCM 6921</strain>
    </source>
</reference>
<keyword evidence="3" id="KW-1185">Reference proteome</keyword>
<comment type="caution">
    <text evidence="2">The sequence shown here is derived from an EMBL/GenBank/DDBJ whole genome shotgun (WGS) entry which is preliminary data.</text>
</comment>
<accession>A0ABN3IU46</accession>
<evidence type="ECO:0000256" key="1">
    <source>
        <dbReference type="SAM" id="MobiDB-lite"/>
    </source>
</evidence>
<organism evidence="2 3">
    <name type="scientific">Streptomyces glaucosporus</name>
    <dbReference type="NCBI Taxonomy" id="284044"/>
    <lineage>
        <taxon>Bacteria</taxon>
        <taxon>Bacillati</taxon>
        <taxon>Actinomycetota</taxon>
        <taxon>Actinomycetes</taxon>
        <taxon>Kitasatosporales</taxon>
        <taxon>Streptomycetaceae</taxon>
        <taxon>Streptomyces</taxon>
    </lineage>
</organism>
<evidence type="ECO:0000313" key="2">
    <source>
        <dbReference type="EMBL" id="GAA2414293.1"/>
    </source>
</evidence>
<feature type="region of interest" description="Disordered" evidence="1">
    <location>
        <begin position="45"/>
        <end position="73"/>
    </location>
</feature>